<sequence length="96" mass="10853">MLHTNIHLPIGALNLNVEEPKDDEKKSKYSNFLTISRRHYGNSSFRAITVSLVNTLPPFRYQLPRTPAPVAYERAPINAKTDRVARRNPKPAASGR</sequence>
<dbReference type="Proteomes" id="UP000299102">
    <property type="component" value="Unassembled WGS sequence"/>
</dbReference>
<feature type="region of interest" description="Disordered" evidence="1">
    <location>
        <begin position="75"/>
        <end position="96"/>
    </location>
</feature>
<accession>A0A4C1VZC6</accession>
<evidence type="ECO:0000313" key="2">
    <source>
        <dbReference type="EMBL" id="GBP44181.1"/>
    </source>
</evidence>
<evidence type="ECO:0000256" key="1">
    <source>
        <dbReference type="SAM" id="MobiDB-lite"/>
    </source>
</evidence>
<name>A0A4C1VZC6_EUMVA</name>
<keyword evidence="3" id="KW-1185">Reference proteome</keyword>
<organism evidence="2 3">
    <name type="scientific">Eumeta variegata</name>
    <name type="common">Bagworm moth</name>
    <name type="synonym">Eumeta japonica</name>
    <dbReference type="NCBI Taxonomy" id="151549"/>
    <lineage>
        <taxon>Eukaryota</taxon>
        <taxon>Metazoa</taxon>
        <taxon>Ecdysozoa</taxon>
        <taxon>Arthropoda</taxon>
        <taxon>Hexapoda</taxon>
        <taxon>Insecta</taxon>
        <taxon>Pterygota</taxon>
        <taxon>Neoptera</taxon>
        <taxon>Endopterygota</taxon>
        <taxon>Lepidoptera</taxon>
        <taxon>Glossata</taxon>
        <taxon>Ditrysia</taxon>
        <taxon>Tineoidea</taxon>
        <taxon>Psychidae</taxon>
        <taxon>Oiketicinae</taxon>
        <taxon>Eumeta</taxon>
    </lineage>
</organism>
<protein>
    <submittedName>
        <fullName evidence="2">Uncharacterized protein</fullName>
    </submittedName>
</protein>
<proteinExistence type="predicted"/>
<gene>
    <name evidence="2" type="ORF">EVAR_31625_1</name>
</gene>
<dbReference type="EMBL" id="BGZK01000448">
    <property type="protein sequence ID" value="GBP44181.1"/>
    <property type="molecule type" value="Genomic_DNA"/>
</dbReference>
<evidence type="ECO:0000313" key="3">
    <source>
        <dbReference type="Proteomes" id="UP000299102"/>
    </source>
</evidence>
<reference evidence="2 3" key="1">
    <citation type="journal article" date="2019" name="Commun. Biol.">
        <title>The bagworm genome reveals a unique fibroin gene that provides high tensile strength.</title>
        <authorList>
            <person name="Kono N."/>
            <person name="Nakamura H."/>
            <person name="Ohtoshi R."/>
            <person name="Tomita M."/>
            <person name="Numata K."/>
            <person name="Arakawa K."/>
        </authorList>
    </citation>
    <scope>NUCLEOTIDE SEQUENCE [LARGE SCALE GENOMIC DNA]</scope>
</reference>
<dbReference type="AlphaFoldDB" id="A0A4C1VZC6"/>
<comment type="caution">
    <text evidence="2">The sequence shown here is derived from an EMBL/GenBank/DDBJ whole genome shotgun (WGS) entry which is preliminary data.</text>
</comment>